<dbReference type="EMBL" id="JAGYPM010000002">
    <property type="protein sequence ID" value="MBS4190215.1"/>
    <property type="molecule type" value="Genomic_DNA"/>
</dbReference>
<dbReference type="PANTHER" id="PTHR30469">
    <property type="entry name" value="MULTIDRUG RESISTANCE PROTEIN MDTA"/>
    <property type="match status" value="1"/>
</dbReference>
<sequence>MKKQIKLILFIAGGLLIAGNMFLILKDDSKIERSAYIKNFSPAEKENIKQSFHTKAIVAPEEESHYFYDQKMGSFKQFFVKEGEEVEVGTPLYEYISADIEADLARTMAKKEKIESEISVLEKHIRELTDYRDSLSFDEEEKAIERSIIHSIDQDISNKQLQADMLRQTADSVDQELQAIQTSEGKLTVVSEVDGIVKDVNVSLGNPLITISSAIPTIQGSLNEEERDMVEIGIPAVVSTKKGKLNGTLAKADHLPNGAYSEQKASKYPFSIQLDDEAPDLLQGSHVEVTFITKEINGALMIPQQSVVKKKKGSFVWVINSSGKLEEREIKTGIKSGHNVQVKSGVEKGELIVSEPSAIKKGEGPSIYSPINLAKLEISEIKEMRKKQILKYMLKGFLIR</sequence>
<dbReference type="Pfam" id="PF25967">
    <property type="entry name" value="RND-MFP_C"/>
    <property type="match status" value="1"/>
</dbReference>
<organism evidence="4 5">
    <name type="scientific">Cytobacillus citreus</name>
    <dbReference type="NCBI Taxonomy" id="2833586"/>
    <lineage>
        <taxon>Bacteria</taxon>
        <taxon>Bacillati</taxon>
        <taxon>Bacillota</taxon>
        <taxon>Bacilli</taxon>
        <taxon>Bacillales</taxon>
        <taxon>Bacillaceae</taxon>
        <taxon>Cytobacillus</taxon>
    </lineage>
</organism>
<dbReference type="Pfam" id="PF25984">
    <property type="entry name" value="BSH_YknX"/>
    <property type="match status" value="1"/>
</dbReference>
<dbReference type="Proteomes" id="UP000681027">
    <property type="component" value="Unassembled WGS sequence"/>
</dbReference>
<accession>A0ABS5NQX2</accession>
<evidence type="ECO:0000259" key="2">
    <source>
        <dbReference type="Pfam" id="PF25967"/>
    </source>
</evidence>
<dbReference type="Gene3D" id="2.40.50.100">
    <property type="match status" value="1"/>
</dbReference>
<comment type="caution">
    <text evidence="4">The sequence shown here is derived from an EMBL/GenBank/DDBJ whole genome shotgun (WGS) entry which is preliminary data.</text>
</comment>
<dbReference type="PANTHER" id="PTHR30469:SF33">
    <property type="entry name" value="SLR1207 PROTEIN"/>
    <property type="match status" value="1"/>
</dbReference>
<evidence type="ECO:0000256" key="1">
    <source>
        <dbReference type="SAM" id="Coils"/>
    </source>
</evidence>
<dbReference type="Gene3D" id="1.10.287.470">
    <property type="entry name" value="Helix hairpin bin"/>
    <property type="match status" value="1"/>
</dbReference>
<keyword evidence="1" id="KW-0175">Coiled coil</keyword>
<keyword evidence="5" id="KW-1185">Reference proteome</keyword>
<proteinExistence type="predicted"/>
<name>A0ABS5NQX2_9BACI</name>
<feature type="domain" description="Multidrug resistance protein MdtA-like C-terminal permuted SH3" evidence="2">
    <location>
        <begin position="299"/>
        <end position="353"/>
    </location>
</feature>
<protein>
    <submittedName>
        <fullName evidence="4">Efflux RND transporter periplasmic adaptor subunit</fullName>
    </submittedName>
</protein>
<reference evidence="4 5" key="1">
    <citation type="submission" date="2021-05" db="EMBL/GenBank/DDBJ databases">
        <title>Novel Bacillus species.</title>
        <authorList>
            <person name="Liu G."/>
        </authorList>
    </citation>
    <scope>NUCLEOTIDE SEQUENCE [LARGE SCALE GENOMIC DNA]</scope>
    <source>
        <strain evidence="4 5">FJAT-49705</strain>
    </source>
</reference>
<dbReference type="InterPro" id="IPR058639">
    <property type="entry name" value="BSH_YknX-like"/>
</dbReference>
<evidence type="ECO:0000259" key="3">
    <source>
        <dbReference type="Pfam" id="PF25984"/>
    </source>
</evidence>
<feature type="coiled-coil region" evidence="1">
    <location>
        <begin position="97"/>
        <end position="131"/>
    </location>
</feature>
<dbReference type="Gene3D" id="2.40.420.20">
    <property type="match status" value="1"/>
</dbReference>
<evidence type="ECO:0000313" key="5">
    <source>
        <dbReference type="Proteomes" id="UP000681027"/>
    </source>
</evidence>
<dbReference type="InterPro" id="IPR058627">
    <property type="entry name" value="MdtA-like_C"/>
</dbReference>
<evidence type="ECO:0000313" key="4">
    <source>
        <dbReference type="EMBL" id="MBS4190215.1"/>
    </source>
</evidence>
<feature type="domain" description="YknX-like barrel-sandwich hybrid" evidence="3">
    <location>
        <begin position="65"/>
        <end position="202"/>
    </location>
</feature>
<dbReference type="RefSeq" id="WP_213101680.1">
    <property type="nucleotide sequence ID" value="NZ_JAGYPM010000002.1"/>
</dbReference>
<gene>
    <name evidence="4" type="ORF">KHA94_08370</name>
</gene>